<accession>A0A9D1LC18</accession>
<dbReference type="PANTHER" id="PTHR37809">
    <property type="entry name" value="RIBOSOMAL PROTEIN S12 METHYLTHIOTRANSFERASE ACCESSORY FACTOR YCAO"/>
    <property type="match status" value="1"/>
</dbReference>
<dbReference type="Gene3D" id="3.30.1330.230">
    <property type="match status" value="1"/>
</dbReference>
<evidence type="ECO:0000313" key="3">
    <source>
        <dbReference type="Proteomes" id="UP000824072"/>
    </source>
</evidence>
<evidence type="ECO:0000313" key="2">
    <source>
        <dbReference type="EMBL" id="HIU34194.1"/>
    </source>
</evidence>
<comment type="caution">
    <text evidence="2">The sequence shown here is derived from an EMBL/GenBank/DDBJ whole genome shotgun (WGS) entry which is preliminary data.</text>
</comment>
<dbReference type="Pfam" id="PF02624">
    <property type="entry name" value="YcaO"/>
    <property type="match status" value="1"/>
</dbReference>
<reference evidence="2" key="1">
    <citation type="submission" date="2020-10" db="EMBL/GenBank/DDBJ databases">
        <authorList>
            <person name="Gilroy R."/>
        </authorList>
    </citation>
    <scope>NUCLEOTIDE SEQUENCE</scope>
    <source>
        <strain evidence="2">ChiHcec3-11533</strain>
    </source>
</reference>
<dbReference type="Proteomes" id="UP000824072">
    <property type="component" value="Unassembled WGS sequence"/>
</dbReference>
<dbReference type="InterPro" id="IPR003776">
    <property type="entry name" value="YcaO-like_dom"/>
</dbReference>
<sequence length="575" mass="63100">MKRLLSEPQRKAVPPEETIRRIREILSACNLFVVETTFPERNGTYSCRLELGDPPLFGRGFGVNGKGMSPRYALASAYGELMERLSTGTMMPCCPFDEADAVDMTPQAFAEQCPDAFLQALRLRSKGELVAFLRDCFGEGKMKCAPFRCMNDGSAALLPLDLVQLLCGTTGLCAGNTPEEAMLQGLMEVFERYAVKKLYQYELTPPEIPADEFAGTQVSRRLAASGLAYSIRDLSLGKGYPVVALALFLPGGERALHLGASASREIALERCLTELYQGNAQAVSRRFHRPGALNERDGKAAAWAYMAMVTDGSGPFPDRVFDGTPSYPPHDAGELFGSDAKALSAYVDFVRERGSAVYVRDYSRLGFPVYRVYVPGASETFLHFPLSRAEFAAWVKLRQASKIVYNLPGASRESLEMLADAITGLKQARIPVFRAPLERLADRSTPGIGAHEGAFEALLMGAVGRYEEAAKAMDAFLATDDAARTPLRLYKAYRDFWRELASGEEKESALAKCEAVYGAGVAARCRAAHSTPKDLFDPQIWPQCPDCKACALAPRCLRDAILRIWDSLLERALQP</sequence>
<dbReference type="PROSITE" id="PS51664">
    <property type="entry name" value="YCAO"/>
    <property type="match status" value="1"/>
</dbReference>
<evidence type="ECO:0000259" key="1">
    <source>
        <dbReference type="PROSITE" id="PS51664"/>
    </source>
</evidence>
<proteinExistence type="predicted"/>
<protein>
    <submittedName>
        <fullName evidence="2">YcaO-like family protein</fullName>
    </submittedName>
</protein>
<feature type="domain" description="YcaO" evidence="1">
    <location>
        <begin position="65"/>
        <end position="408"/>
    </location>
</feature>
<dbReference type="PANTHER" id="PTHR37809:SF1">
    <property type="entry name" value="RIBOSOMAL PROTEIN S12 METHYLTHIOTRANSFERASE ACCESSORY FACTOR YCAO"/>
    <property type="match status" value="1"/>
</dbReference>
<name>A0A9D1LC18_9FIRM</name>
<dbReference type="NCBIfam" id="TIGR00702">
    <property type="entry name" value="YcaO-type kinase domain"/>
    <property type="match status" value="1"/>
</dbReference>
<dbReference type="AlphaFoldDB" id="A0A9D1LC18"/>
<organism evidence="2 3">
    <name type="scientific">Candidatus Pullichristensenella excrementigallinarum</name>
    <dbReference type="NCBI Taxonomy" id="2840907"/>
    <lineage>
        <taxon>Bacteria</taxon>
        <taxon>Bacillati</taxon>
        <taxon>Bacillota</taxon>
        <taxon>Clostridia</taxon>
        <taxon>Candidatus Pullichristensenella</taxon>
    </lineage>
</organism>
<dbReference type="EMBL" id="DVMU01000144">
    <property type="protein sequence ID" value="HIU34194.1"/>
    <property type="molecule type" value="Genomic_DNA"/>
</dbReference>
<reference evidence="2" key="2">
    <citation type="journal article" date="2021" name="PeerJ">
        <title>Extensive microbial diversity within the chicken gut microbiome revealed by metagenomics and culture.</title>
        <authorList>
            <person name="Gilroy R."/>
            <person name="Ravi A."/>
            <person name="Getino M."/>
            <person name="Pursley I."/>
            <person name="Horton D.L."/>
            <person name="Alikhan N.F."/>
            <person name="Baker D."/>
            <person name="Gharbi K."/>
            <person name="Hall N."/>
            <person name="Watson M."/>
            <person name="Adriaenssens E.M."/>
            <person name="Foster-Nyarko E."/>
            <person name="Jarju S."/>
            <person name="Secka A."/>
            <person name="Antonio M."/>
            <person name="Oren A."/>
            <person name="Chaudhuri R.R."/>
            <person name="La Ragione R."/>
            <person name="Hildebrand F."/>
            <person name="Pallen M.J."/>
        </authorList>
    </citation>
    <scope>NUCLEOTIDE SEQUENCE</scope>
    <source>
        <strain evidence="2">ChiHcec3-11533</strain>
    </source>
</reference>
<gene>
    <name evidence="2" type="ORF">IAB02_06485</name>
</gene>
<feature type="non-terminal residue" evidence="2">
    <location>
        <position position="575"/>
    </location>
</feature>